<evidence type="ECO:0000259" key="7">
    <source>
        <dbReference type="Pfam" id="PF24986"/>
    </source>
</evidence>
<keyword evidence="4 5" id="KW-0143">Chaperone</keyword>
<protein>
    <recommendedName>
        <fullName evidence="5">Ribosome maturation factor RimM</fullName>
    </recommendedName>
</protein>
<evidence type="ECO:0000256" key="1">
    <source>
        <dbReference type="ARBA" id="ARBA00022490"/>
    </source>
</evidence>
<keyword evidence="3 5" id="KW-0698">rRNA processing</keyword>
<accession>A0A2P1P8N0</accession>
<evidence type="ECO:0000256" key="3">
    <source>
        <dbReference type="ARBA" id="ARBA00022552"/>
    </source>
</evidence>
<evidence type="ECO:0000256" key="5">
    <source>
        <dbReference type="HAMAP-Rule" id="MF_00014"/>
    </source>
</evidence>
<name>A0A2P1P8N0_9RICK</name>
<dbReference type="AlphaFoldDB" id="A0A2P1P8N0"/>
<dbReference type="GO" id="GO:0005737">
    <property type="term" value="C:cytoplasm"/>
    <property type="evidence" value="ECO:0007669"/>
    <property type="project" value="UniProtKB-SubCell"/>
</dbReference>
<dbReference type="InterPro" id="IPR056792">
    <property type="entry name" value="PRC_RimM"/>
</dbReference>
<gene>
    <name evidence="5" type="primary">rimM</name>
    <name evidence="8" type="ORF">phytr_6880</name>
</gene>
<dbReference type="Pfam" id="PF01782">
    <property type="entry name" value="RimM"/>
    <property type="match status" value="1"/>
</dbReference>
<dbReference type="InterPro" id="IPR011961">
    <property type="entry name" value="RimM"/>
</dbReference>
<dbReference type="PANTHER" id="PTHR33692">
    <property type="entry name" value="RIBOSOME MATURATION FACTOR RIMM"/>
    <property type="match status" value="1"/>
</dbReference>
<proteinExistence type="inferred from homology"/>
<dbReference type="InterPro" id="IPR011033">
    <property type="entry name" value="PRC_barrel-like_sf"/>
</dbReference>
<sequence length="166" mass="19129">MEKYLIVGKILKPHGVRGMMKIISYMHKPEDIFTAKVFYKLQNFIPIDLRVHQKLDNQNFICTSNNVLNRLEAEKLHSCFLFIEKSTLSPTSKGEFYIEDLKKLTVIDAMDSRIGIIRDVYNFGAGDIIEISFDEGELEMYSFNQDTFPNVDIKAGTILFIPPTKI</sequence>
<dbReference type="HAMAP" id="MF_00014">
    <property type="entry name" value="Ribosome_mat_RimM"/>
    <property type="match status" value="1"/>
</dbReference>
<comment type="function">
    <text evidence="5">An accessory protein needed during the final step in the assembly of 30S ribosomal subunit, possibly for assembly of the head region. Essential for efficient processing of 16S rRNA. May be needed both before and after RbfA during the maturation of 16S rRNA. It has affinity for free ribosomal 30S subunits but not for 70S ribosomes.</text>
</comment>
<keyword evidence="2 5" id="KW-0690">Ribosome biogenesis</keyword>
<dbReference type="GO" id="GO:0042274">
    <property type="term" value="P:ribosomal small subunit biogenesis"/>
    <property type="evidence" value="ECO:0007669"/>
    <property type="project" value="UniProtKB-UniRule"/>
</dbReference>
<dbReference type="GO" id="GO:0043022">
    <property type="term" value="F:ribosome binding"/>
    <property type="evidence" value="ECO:0007669"/>
    <property type="project" value="InterPro"/>
</dbReference>
<dbReference type="SUPFAM" id="SSF50346">
    <property type="entry name" value="PRC-barrel domain"/>
    <property type="match status" value="1"/>
</dbReference>
<organism evidence="8 9">
    <name type="scientific">Candidatus Phycorickettsia trachydisci</name>
    <dbReference type="NCBI Taxonomy" id="2115978"/>
    <lineage>
        <taxon>Bacteria</taxon>
        <taxon>Pseudomonadati</taxon>
        <taxon>Pseudomonadota</taxon>
        <taxon>Alphaproteobacteria</taxon>
        <taxon>Rickettsiales</taxon>
        <taxon>Rickettsiaceae</taxon>
        <taxon>Candidatus Phycorickettsia</taxon>
    </lineage>
</organism>
<feature type="domain" description="RimM N-terminal" evidence="6">
    <location>
        <begin position="7"/>
        <end position="86"/>
    </location>
</feature>
<dbReference type="InterPro" id="IPR009000">
    <property type="entry name" value="Transl_B-barrel_sf"/>
</dbReference>
<dbReference type="SUPFAM" id="SSF50447">
    <property type="entry name" value="Translation proteins"/>
    <property type="match status" value="1"/>
</dbReference>
<dbReference type="Gene3D" id="2.30.30.240">
    <property type="entry name" value="PRC-barrel domain"/>
    <property type="match status" value="1"/>
</dbReference>
<dbReference type="GO" id="GO:0005840">
    <property type="term" value="C:ribosome"/>
    <property type="evidence" value="ECO:0007669"/>
    <property type="project" value="InterPro"/>
</dbReference>
<comment type="subunit">
    <text evidence="5">Binds ribosomal protein uS19.</text>
</comment>
<dbReference type="Proteomes" id="UP000241762">
    <property type="component" value="Chromosome"/>
</dbReference>
<evidence type="ECO:0000313" key="9">
    <source>
        <dbReference type="Proteomes" id="UP000241762"/>
    </source>
</evidence>
<evidence type="ECO:0000256" key="2">
    <source>
        <dbReference type="ARBA" id="ARBA00022517"/>
    </source>
</evidence>
<dbReference type="NCBIfam" id="TIGR02273">
    <property type="entry name" value="16S_RimM"/>
    <property type="match status" value="1"/>
</dbReference>
<comment type="subcellular location">
    <subcellularLocation>
        <location evidence="5">Cytoplasm</location>
    </subcellularLocation>
</comment>
<evidence type="ECO:0000259" key="6">
    <source>
        <dbReference type="Pfam" id="PF01782"/>
    </source>
</evidence>
<dbReference type="InterPro" id="IPR036976">
    <property type="entry name" value="RimM_N_sf"/>
</dbReference>
<comment type="domain">
    <text evidence="5">The PRC barrel domain binds ribosomal protein uS19.</text>
</comment>
<feature type="domain" description="Ribosome maturation factor RimM PRC barrel" evidence="7">
    <location>
        <begin position="99"/>
        <end position="164"/>
    </location>
</feature>
<keyword evidence="9" id="KW-1185">Reference proteome</keyword>
<evidence type="ECO:0000256" key="4">
    <source>
        <dbReference type="ARBA" id="ARBA00023186"/>
    </source>
</evidence>
<dbReference type="GO" id="GO:0006364">
    <property type="term" value="P:rRNA processing"/>
    <property type="evidence" value="ECO:0007669"/>
    <property type="project" value="UniProtKB-UniRule"/>
</dbReference>
<evidence type="ECO:0000313" key="8">
    <source>
        <dbReference type="EMBL" id="AVP87629.1"/>
    </source>
</evidence>
<reference evidence="8 9" key="1">
    <citation type="submission" date="2018-03" db="EMBL/GenBank/DDBJ databases">
        <title>A gene transfer event suggests a long-term partnership between eustigmatophyte algae and a novel lineage of endosymbiotic bacteria.</title>
        <authorList>
            <person name="Yurchenko T."/>
            <person name="Sevcikova T."/>
            <person name="Pribyl P."/>
            <person name="El Karkouri K."/>
            <person name="Klimes V."/>
            <person name="Amaral R."/>
            <person name="Zbrankova V."/>
            <person name="Kim E."/>
            <person name="Raoult D."/>
            <person name="Santos L.M.A."/>
            <person name="Elias M."/>
        </authorList>
    </citation>
    <scope>NUCLEOTIDE SEQUENCE [LARGE SCALE GENOMIC DNA]</scope>
    <source>
        <strain evidence="8">CCALA 838</strain>
    </source>
</reference>
<dbReference type="RefSeq" id="WP_106874484.1">
    <property type="nucleotide sequence ID" value="NZ_CP027845.1"/>
</dbReference>
<comment type="similarity">
    <text evidence="5">Belongs to the RimM family.</text>
</comment>
<dbReference type="Pfam" id="PF24986">
    <property type="entry name" value="PRC_RimM"/>
    <property type="match status" value="1"/>
</dbReference>
<dbReference type="InterPro" id="IPR002676">
    <property type="entry name" value="RimM_N"/>
</dbReference>
<dbReference type="EMBL" id="CP027845">
    <property type="protein sequence ID" value="AVP87629.1"/>
    <property type="molecule type" value="Genomic_DNA"/>
</dbReference>
<dbReference type="PANTHER" id="PTHR33692:SF1">
    <property type="entry name" value="RIBOSOME MATURATION FACTOR RIMM"/>
    <property type="match status" value="1"/>
</dbReference>
<keyword evidence="1 5" id="KW-0963">Cytoplasm</keyword>
<dbReference type="OrthoDB" id="9788191at2"/>
<dbReference type="Gene3D" id="2.40.30.60">
    <property type="entry name" value="RimM"/>
    <property type="match status" value="1"/>
</dbReference>
<dbReference type="KEGG" id="ptc:phytr_6880"/>